<keyword evidence="4" id="KW-1185">Reference proteome</keyword>
<organism evidence="3 4">
    <name type="scientific">Fonsecaea erecta</name>
    <dbReference type="NCBI Taxonomy" id="1367422"/>
    <lineage>
        <taxon>Eukaryota</taxon>
        <taxon>Fungi</taxon>
        <taxon>Dikarya</taxon>
        <taxon>Ascomycota</taxon>
        <taxon>Pezizomycotina</taxon>
        <taxon>Eurotiomycetes</taxon>
        <taxon>Chaetothyriomycetidae</taxon>
        <taxon>Chaetothyriales</taxon>
        <taxon>Herpotrichiellaceae</taxon>
        <taxon>Fonsecaea</taxon>
    </lineage>
</organism>
<sequence length="334" mass="36441">MQTRAVQVILLICSLILAIIILIASSKYGAWSHEMVPGPSKWLPLVFYVGTIPFFSLLYTVSHLAALQFNGLPSPPYPNGRSSKLWSARQSTSSAPYDAHYTVTTTFFILCVSILHTLMWFAQSVLCTSCELAPILAGHQGQVPAWCPQSRFHDTGKTGLAGMLGTLATVKDLLQWVMFVLAAVLVECARREWMRAEHVRSQQVRLMGAGVDFGGGARAADGFDSDFSKKPIGGGGRGVELTNISGPRLVFRAEEEAAAAAAAAEAAAKQQQRAREQERGQGESRRHDKPLPPPQRPQPTVLPSSKKKDNYYGNGMALQRSGTVTLNHMYESRV</sequence>
<dbReference type="Proteomes" id="UP000078343">
    <property type="component" value="Unassembled WGS sequence"/>
</dbReference>
<feature type="transmembrane region" description="Helical" evidence="2">
    <location>
        <begin position="7"/>
        <end position="25"/>
    </location>
</feature>
<accession>A0A178ZLC0</accession>
<feature type="compositionally biased region" description="Low complexity" evidence="1">
    <location>
        <begin position="262"/>
        <end position="271"/>
    </location>
</feature>
<comment type="caution">
    <text evidence="3">The sequence shown here is derived from an EMBL/GenBank/DDBJ whole genome shotgun (WGS) entry which is preliminary data.</text>
</comment>
<keyword evidence="2" id="KW-1133">Transmembrane helix</keyword>
<dbReference type="AlphaFoldDB" id="A0A178ZLC0"/>
<dbReference type="EMBL" id="LVYI01000004">
    <property type="protein sequence ID" value="OAP60589.1"/>
    <property type="molecule type" value="Genomic_DNA"/>
</dbReference>
<feature type="region of interest" description="Disordered" evidence="1">
    <location>
        <begin position="262"/>
        <end position="315"/>
    </location>
</feature>
<feature type="compositionally biased region" description="Basic and acidic residues" evidence="1">
    <location>
        <begin position="273"/>
        <end position="290"/>
    </location>
</feature>
<evidence type="ECO:0000313" key="4">
    <source>
        <dbReference type="Proteomes" id="UP000078343"/>
    </source>
</evidence>
<keyword evidence="2" id="KW-0472">Membrane</keyword>
<name>A0A178ZLC0_9EURO</name>
<proteinExistence type="predicted"/>
<evidence type="ECO:0000313" key="3">
    <source>
        <dbReference type="EMBL" id="OAP60589.1"/>
    </source>
</evidence>
<feature type="transmembrane region" description="Helical" evidence="2">
    <location>
        <begin position="45"/>
        <end position="67"/>
    </location>
</feature>
<keyword evidence="2" id="KW-0812">Transmembrane</keyword>
<evidence type="ECO:0000256" key="2">
    <source>
        <dbReference type="SAM" id="Phobius"/>
    </source>
</evidence>
<gene>
    <name evidence="3" type="ORF">AYL99_05591</name>
</gene>
<reference evidence="3 4" key="1">
    <citation type="submission" date="2016-04" db="EMBL/GenBank/DDBJ databases">
        <title>Draft genome of Fonsecaea erecta CBS 125763.</title>
        <authorList>
            <person name="Weiss V.A."/>
            <person name="Vicente V.A."/>
            <person name="Raittz R.T."/>
            <person name="Moreno L.F."/>
            <person name="De Souza E.M."/>
            <person name="Pedrosa F.O."/>
            <person name="Steffens M.B."/>
            <person name="Faoro H."/>
            <person name="Tadra-Sfeir M.Z."/>
            <person name="Najafzadeh M.J."/>
            <person name="Felipe M.S."/>
            <person name="Teixeira M."/>
            <person name="Sun J."/>
            <person name="Xi L."/>
            <person name="Gomes R."/>
            <person name="De Azevedo C.M."/>
            <person name="Salgado C.G."/>
            <person name="Da Silva M.B."/>
            <person name="Nascimento M.F."/>
            <person name="Queiroz-Telles F."/>
            <person name="Attili D.S."/>
            <person name="Gorbushina A."/>
        </authorList>
    </citation>
    <scope>NUCLEOTIDE SEQUENCE [LARGE SCALE GENOMIC DNA]</scope>
    <source>
        <strain evidence="3 4">CBS 125763</strain>
    </source>
</reference>
<dbReference type="RefSeq" id="XP_018693956.1">
    <property type="nucleotide sequence ID" value="XM_018837103.1"/>
</dbReference>
<protein>
    <submittedName>
        <fullName evidence="3">Uncharacterized protein</fullName>
    </submittedName>
</protein>
<evidence type="ECO:0000256" key="1">
    <source>
        <dbReference type="SAM" id="MobiDB-lite"/>
    </source>
</evidence>
<dbReference type="OrthoDB" id="4160315at2759"/>
<dbReference type="GeneID" id="30009759"/>
<feature type="transmembrane region" description="Helical" evidence="2">
    <location>
        <begin position="99"/>
        <end position="122"/>
    </location>
</feature>